<dbReference type="Pfam" id="PF06418">
    <property type="entry name" value="CTP_synth_N"/>
    <property type="match status" value="1"/>
</dbReference>
<evidence type="ECO:0000256" key="6">
    <source>
        <dbReference type="ARBA" id="ARBA00022962"/>
    </source>
</evidence>
<comment type="pathway">
    <text evidence="1 9">Pyrimidine metabolism; CTP biosynthesis via de novo pathway; CTP from UDP: step 2/2.</text>
</comment>
<gene>
    <name evidence="12" type="ORF">DSPE1174_LOCUS5257</name>
</gene>
<name>A0A7S2FC06_9STRA</name>
<dbReference type="EC" id="6.3.4.2" evidence="9"/>
<comment type="function">
    <text evidence="9">Catalyzes the ATP-dependent amination of UTP to CTP with either L-glutamine or ammonia as the source of nitrogen.</text>
</comment>
<evidence type="ECO:0000256" key="4">
    <source>
        <dbReference type="ARBA" id="ARBA00022741"/>
    </source>
</evidence>
<evidence type="ECO:0000313" key="12">
    <source>
        <dbReference type="EMBL" id="CAD9385216.1"/>
    </source>
</evidence>
<protein>
    <recommendedName>
        <fullName evidence="9">CTP synthase</fullName>
        <ecNumber evidence="9">6.3.4.2</ecNumber>
    </recommendedName>
    <alternativeName>
        <fullName evidence="9">UTP--ammonia ligase</fullName>
    </alternativeName>
</protein>
<keyword evidence="5 9" id="KW-0067">ATP-binding</keyword>
<evidence type="ECO:0000256" key="2">
    <source>
        <dbReference type="ARBA" id="ARBA00007533"/>
    </source>
</evidence>
<dbReference type="InterPro" id="IPR027417">
    <property type="entry name" value="P-loop_NTPase"/>
</dbReference>
<dbReference type="Gene3D" id="3.40.50.300">
    <property type="entry name" value="P-loop containing nucleotide triphosphate hydrolases"/>
    <property type="match status" value="1"/>
</dbReference>
<evidence type="ECO:0000256" key="3">
    <source>
        <dbReference type="ARBA" id="ARBA00022598"/>
    </source>
</evidence>
<evidence type="ECO:0000256" key="7">
    <source>
        <dbReference type="ARBA" id="ARBA00022975"/>
    </source>
</evidence>
<keyword evidence="6 9" id="KW-0315">Glutamine amidotransferase</keyword>
<dbReference type="InterPro" id="IPR017456">
    <property type="entry name" value="CTP_synthase_N"/>
</dbReference>
<dbReference type="CDD" id="cd01746">
    <property type="entry name" value="GATase1_CTP_Synthase"/>
    <property type="match status" value="1"/>
</dbReference>
<evidence type="ECO:0000256" key="8">
    <source>
        <dbReference type="ARBA" id="ARBA00047781"/>
    </source>
</evidence>
<dbReference type="InterPro" id="IPR029062">
    <property type="entry name" value="Class_I_gatase-like"/>
</dbReference>
<dbReference type="EMBL" id="HBGS01009959">
    <property type="protein sequence ID" value="CAD9385216.1"/>
    <property type="molecule type" value="Transcribed_RNA"/>
</dbReference>
<comment type="catalytic activity">
    <reaction evidence="8 9">
        <text>UTP + L-glutamine + ATP + H2O = CTP + L-glutamate + ADP + phosphate + 2 H(+)</text>
        <dbReference type="Rhea" id="RHEA:26426"/>
        <dbReference type="ChEBI" id="CHEBI:15377"/>
        <dbReference type="ChEBI" id="CHEBI:15378"/>
        <dbReference type="ChEBI" id="CHEBI:29985"/>
        <dbReference type="ChEBI" id="CHEBI:30616"/>
        <dbReference type="ChEBI" id="CHEBI:37563"/>
        <dbReference type="ChEBI" id="CHEBI:43474"/>
        <dbReference type="ChEBI" id="CHEBI:46398"/>
        <dbReference type="ChEBI" id="CHEBI:58359"/>
        <dbReference type="ChEBI" id="CHEBI:456216"/>
        <dbReference type="EC" id="6.3.4.2"/>
    </reaction>
</comment>
<feature type="domain" description="CTP synthase N-terminal" evidence="11">
    <location>
        <begin position="1"/>
        <end position="224"/>
    </location>
</feature>
<sequence length="530" mass="58515">MSPFEHGECFVLDDGGETDLDLGNYERFLAVMLGSDSNLTTGKIYRKVIEKERRGEYLGKTVQIIPHITNEIMARIEAVATLPVDGSQEPPDICMVELGGTIGDIESMPFVEALRQLQHKAGPRNFCLVHVSMVPTVGPEPGEHKTKPTQHSVKELRSLGLAPDFIVCRSKDRVSMPTREKIALFCNVPAERVLSLYDVPNIYRVPIEMLDRNLDILISEQLNIRTYRGDDDDMSEKDSPDWTKKNTAMTSALKLRSDSGFTHKWKDMVQRMEGAQNEVVIALVGKYMAQADSYLSVQSSLHHACIANDCRLKLVRIDSELIGSGDEASWAMLRSAHAILVPGGFGDRGTAGKVAVIQYAREQKVPFLGICLGMQLAIIEFARNVLNITGATSSEFDPTAVGTAKEAIIFMPEGSKDEMGGTMRLGSRATTLSEGSLAHRLYGSLTIHERHRHRYEVNPALVPKLEAKGLRFSGVDDTGMRAEVVELDDTSPDGHPFFFGLQAHPEYKSRPLQPSPPFLGLIRAAVEAKV</sequence>
<dbReference type="PANTHER" id="PTHR11550:SF0">
    <property type="entry name" value="CTP SYNTHASE-RELATED"/>
    <property type="match status" value="1"/>
</dbReference>
<dbReference type="NCBIfam" id="NF003792">
    <property type="entry name" value="PRK05380.1"/>
    <property type="match status" value="1"/>
</dbReference>
<feature type="domain" description="Glutamine amidotransferase" evidence="10">
    <location>
        <begin position="292"/>
        <end position="523"/>
    </location>
</feature>
<dbReference type="InterPro" id="IPR033828">
    <property type="entry name" value="GATase1_CTP_Synthase"/>
</dbReference>
<dbReference type="GO" id="GO:0044210">
    <property type="term" value="P:'de novo' CTP biosynthetic process"/>
    <property type="evidence" value="ECO:0007669"/>
    <property type="project" value="UniProtKB-UniRule"/>
</dbReference>
<evidence type="ECO:0000259" key="11">
    <source>
        <dbReference type="Pfam" id="PF06418"/>
    </source>
</evidence>
<dbReference type="InterPro" id="IPR017926">
    <property type="entry name" value="GATASE"/>
</dbReference>
<dbReference type="GO" id="GO:0003883">
    <property type="term" value="F:CTP synthase activity"/>
    <property type="evidence" value="ECO:0007669"/>
    <property type="project" value="UniProtKB-UniRule"/>
</dbReference>
<keyword evidence="7 9" id="KW-0665">Pyrimidine biosynthesis</keyword>
<dbReference type="GO" id="GO:0019856">
    <property type="term" value="P:pyrimidine nucleobase biosynthetic process"/>
    <property type="evidence" value="ECO:0007669"/>
    <property type="project" value="TreeGrafter"/>
</dbReference>
<keyword evidence="4 9" id="KW-0547">Nucleotide-binding</keyword>
<evidence type="ECO:0000256" key="9">
    <source>
        <dbReference type="RuleBase" id="RU810713"/>
    </source>
</evidence>
<evidence type="ECO:0000256" key="1">
    <source>
        <dbReference type="ARBA" id="ARBA00005171"/>
    </source>
</evidence>
<dbReference type="GO" id="GO:0042802">
    <property type="term" value="F:identical protein binding"/>
    <property type="evidence" value="ECO:0007669"/>
    <property type="project" value="TreeGrafter"/>
</dbReference>
<dbReference type="UniPathway" id="UPA00159">
    <property type="reaction ID" value="UER00277"/>
</dbReference>
<dbReference type="Pfam" id="PF00117">
    <property type="entry name" value="GATase"/>
    <property type="match status" value="1"/>
</dbReference>
<evidence type="ECO:0000259" key="10">
    <source>
        <dbReference type="Pfam" id="PF00117"/>
    </source>
</evidence>
<dbReference type="FunFam" id="3.40.50.880:FF:000002">
    <property type="entry name" value="CTP synthase"/>
    <property type="match status" value="1"/>
</dbReference>
<dbReference type="Gene3D" id="3.40.50.880">
    <property type="match status" value="1"/>
</dbReference>
<comment type="similarity">
    <text evidence="2 9">Belongs to the CTP synthase family.</text>
</comment>
<dbReference type="SUPFAM" id="SSF52317">
    <property type="entry name" value="Class I glutamine amidotransferase-like"/>
    <property type="match status" value="1"/>
</dbReference>
<dbReference type="GO" id="GO:0005524">
    <property type="term" value="F:ATP binding"/>
    <property type="evidence" value="ECO:0007669"/>
    <property type="project" value="UniProtKB-KW"/>
</dbReference>
<reference evidence="12" key="1">
    <citation type="submission" date="2021-01" db="EMBL/GenBank/DDBJ databases">
        <authorList>
            <person name="Corre E."/>
            <person name="Pelletier E."/>
            <person name="Niang G."/>
            <person name="Scheremetjew M."/>
            <person name="Finn R."/>
            <person name="Kale V."/>
            <person name="Holt S."/>
            <person name="Cochrane G."/>
            <person name="Meng A."/>
            <person name="Brown T."/>
            <person name="Cohen L."/>
        </authorList>
    </citation>
    <scope>NUCLEOTIDE SEQUENCE</scope>
    <source>
        <strain evidence="12">CCMP1381</strain>
    </source>
</reference>
<evidence type="ECO:0000256" key="5">
    <source>
        <dbReference type="ARBA" id="ARBA00022840"/>
    </source>
</evidence>
<keyword evidence="3 9" id="KW-0436">Ligase</keyword>
<dbReference type="SUPFAM" id="SSF52540">
    <property type="entry name" value="P-loop containing nucleoside triphosphate hydrolases"/>
    <property type="match status" value="1"/>
</dbReference>
<dbReference type="NCBIfam" id="TIGR00337">
    <property type="entry name" value="PyrG"/>
    <property type="match status" value="1"/>
</dbReference>
<proteinExistence type="inferred from homology"/>
<dbReference type="PROSITE" id="PS51273">
    <property type="entry name" value="GATASE_TYPE_1"/>
    <property type="match status" value="1"/>
</dbReference>
<accession>A0A7S2FC06</accession>
<dbReference type="InterPro" id="IPR004468">
    <property type="entry name" value="CTP_synthase"/>
</dbReference>
<organism evidence="12">
    <name type="scientific">Octactis speculum</name>
    <dbReference type="NCBI Taxonomy" id="3111310"/>
    <lineage>
        <taxon>Eukaryota</taxon>
        <taxon>Sar</taxon>
        <taxon>Stramenopiles</taxon>
        <taxon>Ochrophyta</taxon>
        <taxon>Dictyochophyceae</taxon>
        <taxon>Dictyochales</taxon>
        <taxon>Dictyochaceae</taxon>
        <taxon>Octactis</taxon>
    </lineage>
</organism>
<dbReference type="AlphaFoldDB" id="A0A7S2FC06"/>
<dbReference type="PANTHER" id="PTHR11550">
    <property type="entry name" value="CTP SYNTHASE"/>
    <property type="match status" value="1"/>
</dbReference>